<feature type="chain" id="PRO_5035320015" evidence="4">
    <location>
        <begin position="29"/>
        <end position="135"/>
    </location>
</feature>
<organism evidence="6 7">
    <name type="scientific">Actinocrinis puniceicyclus</name>
    <dbReference type="NCBI Taxonomy" id="977794"/>
    <lineage>
        <taxon>Bacteria</taxon>
        <taxon>Bacillati</taxon>
        <taxon>Actinomycetota</taxon>
        <taxon>Actinomycetes</taxon>
        <taxon>Catenulisporales</taxon>
        <taxon>Actinospicaceae</taxon>
        <taxon>Actinocrinis</taxon>
    </lineage>
</organism>
<dbReference type="EMBL" id="JAGSXH010000193">
    <property type="protein sequence ID" value="MBS2966772.1"/>
    <property type="molecule type" value="Genomic_DNA"/>
</dbReference>
<sequence length="135" mass="12684">MQGFAKRGLALVAATSGLVLGTAGFASADATASGTATNSGGVASGNVTDTALSAPVNFCGNQVGMITAYDSVAPQLCANGTGNNASAQGSSADSGGILSGNVADTALSAPVNLCGNQVDVIGLSNAVLGSSCVNG</sequence>
<dbReference type="GO" id="GO:0007155">
    <property type="term" value="P:cell adhesion"/>
    <property type="evidence" value="ECO:0007669"/>
    <property type="project" value="UniProtKB-KW"/>
</dbReference>
<feature type="domain" description="Chaplin" evidence="5">
    <location>
        <begin position="39"/>
        <end position="79"/>
    </location>
</feature>
<proteinExistence type="predicted"/>
<keyword evidence="1" id="KW-0964">Secreted</keyword>
<dbReference type="Pfam" id="PF03777">
    <property type="entry name" value="ChpA-C"/>
    <property type="match status" value="2"/>
</dbReference>
<evidence type="ECO:0000259" key="5">
    <source>
        <dbReference type="PROSITE" id="PS51884"/>
    </source>
</evidence>
<evidence type="ECO:0000256" key="4">
    <source>
        <dbReference type="SAM" id="SignalP"/>
    </source>
</evidence>
<evidence type="ECO:0000256" key="3">
    <source>
        <dbReference type="ARBA" id="ARBA00023087"/>
    </source>
</evidence>
<accession>A0A8J8BE05</accession>
<feature type="signal peptide" evidence="4">
    <location>
        <begin position="1"/>
        <end position="28"/>
    </location>
</feature>
<keyword evidence="3" id="KW-0034">Amyloid</keyword>
<comment type="caution">
    <text evidence="6">The sequence shown here is derived from an EMBL/GenBank/DDBJ whole genome shotgun (WGS) entry which is preliminary data.</text>
</comment>
<dbReference type="AlphaFoldDB" id="A0A8J8BE05"/>
<feature type="domain" description="Chaplin" evidence="5">
    <location>
        <begin position="94"/>
        <end position="134"/>
    </location>
</feature>
<keyword evidence="4" id="KW-0732">Signal</keyword>
<keyword evidence="2" id="KW-0130">Cell adhesion</keyword>
<gene>
    <name evidence="6" type="ORF">KGA66_27295</name>
</gene>
<evidence type="ECO:0000256" key="1">
    <source>
        <dbReference type="ARBA" id="ARBA00022512"/>
    </source>
</evidence>
<name>A0A8J8BE05_9ACTN</name>
<dbReference type="InterPro" id="IPR005528">
    <property type="entry name" value="ChpA-H"/>
</dbReference>
<keyword evidence="7" id="KW-1185">Reference proteome</keyword>
<dbReference type="RefSeq" id="WP_211472169.1">
    <property type="nucleotide sequence ID" value="NZ_JAGSXH010000193.1"/>
</dbReference>
<keyword evidence="1" id="KW-0134">Cell wall</keyword>
<reference evidence="6" key="1">
    <citation type="submission" date="2021-04" db="EMBL/GenBank/DDBJ databases">
        <title>Genome based classification of Actinospica acidithermotolerans sp. nov., an actinobacterium isolated from an Indonesian hot spring.</title>
        <authorList>
            <person name="Kusuma A.B."/>
            <person name="Putra K.E."/>
            <person name="Nafisah S."/>
            <person name="Loh J."/>
            <person name="Nouioui I."/>
            <person name="Goodfellow M."/>
        </authorList>
    </citation>
    <scope>NUCLEOTIDE SEQUENCE</scope>
    <source>
        <strain evidence="6">DSM 45618</strain>
    </source>
</reference>
<evidence type="ECO:0000313" key="7">
    <source>
        <dbReference type="Proteomes" id="UP000677913"/>
    </source>
</evidence>
<evidence type="ECO:0000313" key="6">
    <source>
        <dbReference type="EMBL" id="MBS2966772.1"/>
    </source>
</evidence>
<evidence type="ECO:0000256" key="2">
    <source>
        <dbReference type="ARBA" id="ARBA00022889"/>
    </source>
</evidence>
<dbReference type="PROSITE" id="PS51884">
    <property type="entry name" value="CHAPLIN"/>
    <property type="match status" value="2"/>
</dbReference>
<dbReference type="Proteomes" id="UP000677913">
    <property type="component" value="Unassembled WGS sequence"/>
</dbReference>
<protein>
    <submittedName>
        <fullName evidence="6">Chaplin</fullName>
    </submittedName>
</protein>